<evidence type="ECO:0000313" key="5">
    <source>
        <dbReference type="EMBL" id="KKT11837.1"/>
    </source>
</evidence>
<dbReference type="GO" id="GO:0006302">
    <property type="term" value="P:double-strand break repair"/>
    <property type="evidence" value="ECO:0007669"/>
    <property type="project" value="TreeGrafter"/>
</dbReference>
<dbReference type="GO" id="GO:0043138">
    <property type="term" value="F:3'-5' DNA helicase activity"/>
    <property type="evidence" value="ECO:0007669"/>
    <property type="project" value="TreeGrafter"/>
</dbReference>
<keyword evidence="1" id="KW-0547">Nucleotide-binding</keyword>
<comment type="caution">
    <text evidence="5">The sequence shown here is derived from an EMBL/GenBank/DDBJ whole genome shotgun (WGS) entry which is preliminary data.</text>
</comment>
<dbReference type="GO" id="GO:0005524">
    <property type="term" value="F:ATP binding"/>
    <property type="evidence" value="ECO:0007669"/>
    <property type="project" value="UniProtKB-KW"/>
</dbReference>
<evidence type="ECO:0000256" key="3">
    <source>
        <dbReference type="ARBA" id="ARBA00023125"/>
    </source>
</evidence>
<evidence type="ECO:0000313" key="6">
    <source>
        <dbReference type="Proteomes" id="UP000033907"/>
    </source>
</evidence>
<dbReference type="PANTHER" id="PTHR30580">
    <property type="entry name" value="PRIMOSOMAL PROTEIN N"/>
    <property type="match status" value="1"/>
</dbReference>
<evidence type="ECO:0000259" key="4">
    <source>
        <dbReference type="Pfam" id="PF17764"/>
    </source>
</evidence>
<organism evidence="5 6">
    <name type="scientific">Candidatus Nomurabacteria bacterium GW2011_GWF2_43_24</name>
    <dbReference type="NCBI Taxonomy" id="1618778"/>
    <lineage>
        <taxon>Bacteria</taxon>
        <taxon>Candidatus Nomuraibacteriota</taxon>
    </lineage>
</organism>
<dbReference type="InterPro" id="IPR041222">
    <property type="entry name" value="PriA_3primeBD"/>
</dbReference>
<dbReference type="PANTHER" id="PTHR30580:SF0">
    <property type="entry name" value="PRIMOSOMAL PROTEIN N"/>
    <property type="match status" value="1"/>
</dbReference>
<protein>
    <submittedName>
        <fullName evidence="5">Primosomal protein N</fullName>
    </submittedName>
</protein>
<gene>
    <name evidence="5" type="ORF">UV91_C0001G0049</name>
</gene>
<dbReference type="AlphaFoldDB" id="A0A0G1GWT5"/>
<evidence type="ECO:0000256" key="1">
    <source>
        <dbReference type="ARBA" id="ARBA00022741"/>
    </source>
</evidence>
<name>A0A0G1GWT5_9BACT</name>
<feature type="domain" description="Primosomal protein N' 3' DNA-binding" evidence="4">
    <location>
        <begin position="17"/>
        <end position="105"/>
    </location>
</feature>
<dbReference type="GO" id="GO:0006270">
    <property type="term" value="P:DNA replication initiation"/>
    <property type="evidence" value="ECO:0007669"/>
    <property type="project" value="TreeGrafter"/>
</dbReference>
<keyword evidence="2" id="KW-0067">ATP-binding</keyword>
<dbReference type="GO" id="GO:0003677">
    <property type="term" value="F:DNA binding"/>
    <property type="evidence" value="ECO:0007669"/>
    <property type="project" value="UniProtKB-KW"/>
</dbReference>
<sequence length="662" mass="74826">MKIATVIPLKKGTWKENLTYFTAQDVVSGSIVTIPLRNKKILGLVMSVENAATAKSNIKSMSFNLKKISEVKERSIFLKEYFDSAIETSRYYAGNKNNAITVLIPAIMRENYDTIAKFASQAEMLPSGKSKLKSEKLILQAPVLDRISFYKTLIRGSFAEKKSVFIVLPTEYDIRIFETSLSRGIELFTFTLFGDTKKIIKKIEQIMTLAHPVLIIGTASFLSVPRPDIKTIVLEHESSNAYKLIAKPHFDLRFFTELFAVKINAKFILGDTLLRYETIARKETDGLMPVHPLQFRINFQGKIEILNPSPKNPSGNELVSISKKKFKVLMNESEKEIKNAVAKKKNVFIFTLRKGLATMTVCRDCGETMSCEKCGAPLVLYSSYKDKKRMFVCNRCEKESEGDQFCVKCGSWNLVPLGIGTDTVYEHVKEIFSKEKVKIFKLDKESAKSKKGAGTIIKEFSVQGGSASGGEDTGKILVGTEMVFFYMKKKTPLSVIASFDSLWSLPNFKMGEKIIQIMLSIIGNTTEKLIIQTKNENDRAIMAIKMENLLSFVREELEDRKKLDYPPFKRFIKISHLGDKEQTSKARKLLKEIFKEYSPEIFSGFVKQFKGKYVTNALIKIDPNKWSLPEISTGSSLDENLLAKLASLPSNFDVFVDPEDLL</sequence>
<dbReference type="EMBL" id="LCGH01000001">
    <property type="protein sequence ID" value="KKT11837.1"/>
    <property type="molecule type" value="Genomic_DNA"/>
</dbReference>
<reference evidence="5 6" key="1">
    <citation type="journal article" date="2015" name="Nature">
        <title>rRNA introns, odd ribosomes, and small enigmatic genomes across a large radiation of phyla.</title>
        <authorList>
            <person name="Brown C.T."/>
            <person name="Hug L.A."/>
            <person name="Thomas B.C."/>
            <person name="Sharon I."/>
            <person name="Castelle C.J."/>
            <person name="Singh A."/>
            <person name="Wilkins M.J."/>
            <person name="Williams K.H."/>
            <person name="Banfield J.F."/>
        </authorList>
    </citation>
    <scope>NUCLEOTIDE SEQUENCE [LARGE SCALE GENOMIC DNA]</scope>
</reference>
<accession>A0A0G1GWT5</accession>
<dbReference type="Pfam" id="PF17764">
    <property type="entry name" value="PriA_3primeBD"/>
    <property type="match status" value="1"/>
</dbReference>
<dbReference type="InterPro" id="IPR042115">
    <property type="entry name" value="PriA_3primeBD_sf"/>
</dbReference>
<dbReference type="Gene3D" id="3.40.1440.60">
    <property type="entry name" value="PriA, 3(prime) DNA-binding domain"/>
    <property type="match status" value="1"/>
</dbReference>
<proteinExistence type="predicted"/>
<dbReference type="Proteomes" id="UP000033907">
    <property type="component" value="Unassembled WGS sequence"/>
</dbReference>
<dbReference type="GO" id="GO:0006310">
    <property type="term" value="P:DNA recombination"/>
    <property type="evidence" value="ECO:0007669"/>
    <property type="project" value="TreeGrafter"/>
</dbReference>
<evidence type="ECO:0000256" key="2">
    <source>
        <dbReference type="ARBA" id="ARBA00022840"/>
    </source>
</evidence>
<keyword evidence="3" id="KW-0238">DNA-binding</keyword>